<keyword evidence="2" id="KW-1185">Reference proteome</keyword>
<reference evidence="1 2" key="1">
    <citation type="journal article" date="2024" name="G3 (Bethesda)">
        <title>Genome assembly of Hibiscus sabdariffa L. provides insights into metabolisms of medicinal natural products.</title>
        <authorList>
            <person name="Kim T."/>
        </authorList>
    </citation>
    <scope>NUCLEOTIDE SEQUENCE [LARGE SCALE GENOMIC DNA]</scope>
    <source>
        <strain evidence="1">TK-2024</strain>
        <tissue evidence="1">Old leaves</tissue>
    </source>
</reference>
<name>A0ABR2FE39_9ROSI</name>
<organism evidence="1 2">
    <name type="scientific">Hibiscus sabdariffa</name>
    <name type="common">roselle</name>
    <dbReference type="NCBI Taxonomy" id="183260"/>
    <lineage>
        <taxon>Eukaryota</taxon>
        <taxon>Viridiplantae</taxon>
        <taxon>Streptophyta</taxon>
        <taxon>Embryophyta</taxon>
        <taxon>Tracheophyta</taxon>
        <taxon>Spermatophyta</taxon>
        <taxon>Magnoliopsida</taxon>
        <taxon>eudicotyledons</taxon>
        <taxon>Gunneridae</taxon>
        <taxon>Pentapetalae</taxon>
        <taxon>rosids</taxon>
        <taxon>malvids</taxon>
        <taxon>Malvales</taxon>
        <taxon>Malvaceae</taxon>
        <taxon>Malvoideae</taxon>
        <taxon>Hibiscus</taxon>
    </lineage>
</organism>
<comment type="caution">
    <text evidence="1">The sequence shown here is derived from an EMBL/GenBank/DDBJ whole genome shotgun (WGS) entry which is preliminary data.</text>
</comment>
<dbReference type="PANTHER" id="PTHR43991:SF21">
    <property type="entry name" value="GAMYB-BINDING PROTEIN"/>
    <property type="match status" value="1"/>
</dbReference>
<evidence type="ECO:0000313" key="1">
    <source>
        <dbReference type="EMBL" id="KAK8579194.1"/>
    </source>
</evidence>
<dbReference type="PANTHER" id="PTHR43991">
    <property type="entry name" value="WD REPEAT PROTEIN (AFU_ORTHOLOGUE AFUA_8G05640)-RELATED"/>
    <property type="match status" value="1"/>
</dbReference>
<gene>
    <name evidence="1" type="ORF">V6N12_069523</name>
</gene>
<sequence>MDDDLIDDMDENDYGIVGGHTDAHEYDMLTKVTDTSSAQAQNGKDIQGISWERLNLTSEDHRLTRLEQYKNYKNIPASGEAVNKVCLFSYHL</sequence>
<dbReference type="Proteomes" id="UP001472677">
    <property type="component" value="Unassembled WGS sequence"/>
</dbReference>
<accession>A0ABR2FE39</accession>
<dbReference type="EMBL" id="JBBPBM010000006">
    <property type="protein sequence ID" value="KAK8579194.1"/>
    <property type="molecule type" value="Genomic_DNA"/>
</dbReference>
<evidence type="ECO:0000313" key="2">
    <source>
        <dbReference type="Proteomes" id="UP001472677"/>
    </source>
</evidence>
<protein>
    <submittedName>
        <fullName evidence="1">Uncharacterized protein</fullName>
    </submittedName>
</protein>
<proteinExistence type="predicted"/>